<gene>
    <name evidence="2" type="ORF">S12H4_50940</name>
</gene>
<dbReference type="AlphaFoldDB" id="X1VA54"/>
<feature type="region of interest" description="Disordered" evidence="1">
    <location>
        <begin position="92"/>
        <end position="118"/>
    </location>
</feature>
<proteinExistence type="predicted"/>
<feature type="compositionally biased region" description="Low complexity" evidence="1">
    <location>
        <begin position="94"/>
        <end position="110"/>
    </location>
</feature>
<evidence type="ECO:0000256" key="1">
    <source>
        <dbReference type="SAM" id="MobiDB-lite"/>
    </source>
</evidence>
<accession>X1VA54</accession>
<sequence length="118" mass="12879">AQIELQSKNWTGTARIRATASDGIPDLEKYLNIPVGVSLSLVEDSVVYTFDLEDNISTVSFDIDVQGAELLLEEMQVSWDPLAGETINKIEIKSPPTTDPTVTVTDPVSSEELIDVND</sequence>
<organism evidence="2">
    <name type="scientific">marine sediment metagenome</name>
    <dbReference type="NCBI Taxonomy" id="412755"/>
    <lineage>
        <taxon>unclassified sequences</taxon>
        <taxon>metagenomes</taxon>
        <taxon>ecological metagenomes</taxon>
    </lineage>
</organism>
<reference evidence="2" key="1">
    <citation type="journal article" date="2014" name="Front. Microbiol.">
        <title>High frequency of phylogenetically diverse reductive dehalogenase-homologous genes in deep subseafloor sedimentary metagenomes.</title>
        <authorList>
            <person name="Kawai M."/>
            <person name="Futagami T."/>
            <person name="Toyoda A."/>
            <person name="Takaki Y."/>
            <person name="Nishi S."/>
            <person name="Hori S."/>
            <person name="Arai W."/>
            <person name="Tsubouchi T."/>
            <person name="Morono Y."/>
            <person name="Uchiyama I."/>
            <person name="Ito T."/>
            <person name="Fujiyama A."/>
            <person name="Inagaki F."/>
            <person name="Takami H."/>
        </authorList>
    </citation>
    <scope>NUCLEOTIDE SEQUENCE</scope>
    <source>
        <strain evidence="2">Expedition CK06-06</strain>
    </source>
</reference>
<evidence type="ECO:0000313" key="2">
    <source>
        <dbReference type="EMBL" id="GAJ10031.1"/>
    </source>
</evidence>
<dbReference type="EMBL" id="BARW01032143">
    <property type="protein sequence ID" value="GAJ10031.1"/>
    <property type="molecule type" value="Genomic_DNA"/>
</dbReference>
<name>X1VA54_9ZZZZ</name>
<protein>
    <submittedName>
        <fullName evidence="2">Uncharacterized protein</fullName>
    </submittedName>
</protein>
<feature type="non-terminal residue" evidence="2">
    <location>
        <position position="1"/>
    </location>
</feature>
<comment type="caution">
    <text evidence="2">The sequence shown here is derived from an EMBL/GenBank/DDBJ whole genome shotgun (WGS) entry which is preliminary data.</text>
</comment>